<dbReference type="GeneID" id="92210193"/>
<evidence type="ECO:0000256" key="8">
    <source>
        <dbReference type="ARBA" id="ARBA00023128"/>
    </source>
</evidence>
<evidence type="ECO:0000256" key="4">
    <source>
        <dbReference type="ARBA" id="ARBA00022792"/>
    </source>
</evidence>
<dbReference type="RefSeq" id="XP_066831935.1">
    <property type="nucleotide sequence ID" value="XM_066975279.1"/>
</dbReference>
<comment type="subcellular location">
    <subcellularLocation>
        <location evidence="11">Mitochondrion inner membrane</location>
        <topology evidence="11">Peripheral membrane protein</topology>
        <orientation evidence="11">Intermembrane side</orientation>
    </subcellularLocation>
</comment>
<evidence type="ECO:0000256" key="9">
    <source>
        <dbReference type="ARBA" id="ARBA00023136"/>
    </source>
</evidence>
<dbReference type="InterPro" id="IPR035427">
    <property type="entry name" value="Tim10-like_dom_sf"/>
</dbReference>
<evidence type="ECO:0000313" key="13">
    <source>
        <dbReference type="EMBL" id="CAK9441128.1"/>
    </source>
</evidence>
<name>A0ABP0ZSV8_9ASCO</name>
<sequence length="114" mass="12683">MSLFMGSTSQYSYAKVDPEKIKLADIQFQAMAHTFNKVLSTCESKCLVHEYGEGELTKGESECIDRCVSKYVKANKIVGEQVQGQRQDPYSSMPAFRKIQDIIGSSSSSNSSRI</sequence>
<evidence type="ECO:0000256" key="6">
    <source>
        <dbReference type="ARBA" id="ARBA00022927"/>
    </source>
</evidence>
<keyword evidence="14" id="KW-1185">Reference proteome</keyword>
<comment type="domain">
    <text evidence="11">The twin CX3C motif contains 4 conserved Cys residues that form 2 disulfide bonds in the mitochondrial intermembrane space.</text>
</comment>
<dbReference type="PANTHER" id="PTHR11038">
    <property type="entry name" value="MITOCHONDRIAL IMPORT INNER MEMBRANE TRANSLOCASE SUBUNIT TIM10"/>
    <property type="match status" value="1"/>
</dbReference>
<dbReference type="Gene3D" id="1.10.287.810">
    <property type="entry name" value="Mitochondrial import inner membrane translocase subunit tim13 like domains"/>
    <property type="match status" value="1"/>
</dbReference>
<protein>
    <recommendedName>
        <fullName evidence="11">Mitochondrial import inner membrane translocase subunit</fullName>
    </recommendedName>
</protein>
<organism evidence="13 14">
    <name type="scientific">Lodderomyces beijingensis</name>
    <dbReference type="NCBI Taxonomy" id="1775926"/>
    <lineage>
        <taxon>Eukaryota</taxon>
        <taxon>Fungi</taxon>
        <taxon>Dikarya</taxon>
        <taxon>Ascomycota</taxon>
        <taxon>Saccharomycotina</taxon>
        <taxon>Pichiomycetes</taxon>
        <taxon>Debaryomycetaceae</taxon>
        <taxon>Candida/Lodderomyces clade</taxon>
        <taxon>Lodderomyces</taxon>
    </lineage>
</organism>
<evidence type="ECO:0000256" key="3">
    <source>
        <dbReference type="ARBA" id="ARBA00022723"/>
    </source>
</evidence>
<evidence type="ECO:0000313" key="14">
    <source>
        <dbReference type="Proteomes" id="UP001497383"/>
    </source>
</evidence>
<comment type="subunit">
    <text evidence="11">Heterohexamer.</text>
</comment>
<dbReference type="EMBL" id="OZ022410">
    <property type="protein sequence ID" value="CAK9441128.1"/>
    <property type="molecule type" value="Genomic_DNA"/>
</dbReference>
<keyword evidence="7 11" id="KW-0811">Translocation</keyword>
<reference evidence="13 14" key="1">
    <citation type="submission" date="2024-03" db="EMBL/GenBank/DDBJ databases">
        <authorList>
            <person name="Brejova B."/>
        </authorList>
    </citation>
    <scope>NUCLEOTIDE SEQUENCE [LARGE SCALE GENOMIC DNA]</scope>
    <source>
        <strain evidence="13 14">CBS 14171</strain>
    </source>
</reference>
<keyword evidence="11" id="KW-0143">Chaperone</keyword>
<comment type="function">
    <text evidence="11">Mitochondrial intermembrane chaperone that participates in the import and insertion of some multi-pass transmembrane proteins into the mitochondrial inner membrane. Also required for the transfer of beta-barrel precursors from the TOM complex to the sorting and assembly machinery (SAM complex) of the outer membrane. Acts as a chaperone-like protein that protects the hydrophobic precursors from aggregation and guide them through the mitochondrial intermembrane space.</text>
</comment>
<dbReference type="Pfam" id="PF02953">
    <property type="entry name" value="zf-Tim10_DDP"/>
    <property type="match status" value="1"/>
</dbReference>
<evidence type="ECO:0000256" key="10">
    <source>
        <dbReference type="ARBA" id="ARBA00023157"/>
    </source>
</evidence>
<evidence type="ECO:0000256" key="2">
    <source>
        <dbReference type="ARBA" id="ARBA00022448"/>
    </source>
</evidence>
<comment type="similarity">
    <text evidence="1 11">Belongs to the small Tim family.</text>
</comment>
<feature type="domain" description="Tim10-like" evidence="12">
    <location>
        <begin position="23"/>
        <end position="83"/>
    </location>
</feature>
<accession>A0ABP0ZSV8</accession>
<keyword evidence="8 11" id="KW-0496">Mitochondrion</keyword>
<dbReference type="InterPro" id="IPR004217">
    <property type="entry name" value="Tim10-like"/>
</dbReference>
<evidence type="ECO:0000256" key="1">
    <source>
        <dbReference type="ARBA" id="ARBA00006720"/>
    </source>
</evidence>
<evidence type="ECO:0000259" key="12">
    <source>
        <dbReference type="Pfam" id="PF02953"/>
    </source>
</evidence>
<keyword evidence="3" id="KW-0479">Metal-binding</keyword>
<keyword evidence="6 11" id="KW-0653">Protein transport</keyword>
<keyword evidence="5" id="KW-0862">Zinc</keyword>
<proteinExistence type="inferred from homology"/>
<evidence type="ECO:0000256" key="7">
    <source>
        <dbReference type="ARBA" id="ARBA00023010"/>
    </source>
</evidence>
<gene>
    <name evidence="13" type="ORF">LODBEIA_P49970</name>
</gene>
<keyword evidence="10 11" id="KW-1015">Disulfide bond</keyword>
<evidence type="ECO:0000256" key="5">
    <source>
        <dbReference type="ARBA" id="ARBA00022833"/>
    </source>
</evidence>
<dbReference type="SUPFAM" id="SSF144122">
    <property type="entry name" value="Tim10-like"/>
    <property type="match status" value="1"/>
</dbReference>
<keyword evidence="4 11" id="KW-0999">Mitochondrion inner membrane</keyword>
<dbReference type="Proteomes" id="UP001497383">
    <property type="component" value="Chromosome 6"/>
</dbReference>
<keyword evidence="9" id="KW-0472">Membrane</keyword>
<evidence type="ECO:0000256" key="11">
    <source>
        <dbReference type="RuleBase" id="RU367043"/>
    </source>
</evidence>
<dbReference type="PANTHER" id="PTHR11038:SF18">
    <property type="entry name" value="MITOCHONDRIAL IMPORT INNER MEMBRANE TRANSLOCASE SUBUNIT TIM12"/>
    <property type="match status" value="1"/>
</dbReference>
<keyword evidence="2 11" id="KW-0813">Transport</keyword>